<dbReference type="OrthoDB" id="11546at10239"/>
<evidence type="ECO:0000313" key="2">
    <source>
        <dbReference type="Proteomes" id="UP000203733"/>
    </source>
</evidence>
<sequence length="258" mass="30751">MTLLYGPGYLYKTETGTSWTNDNLPFYVYKFLDYKIICDFVLTDFMKNKCPIRISDEYKENWKFVLNVPETVNPIITEKHLLKQTVRGGIIAYCINEYSIRERNVTYYGFVTSFDNEITKGFHNREKIHNNKKIWPREIYIKMKSNINLPCFCGNDCKLVTIKLRNNKNNSFCFQNIPWNRIFLFMGDFKDEIRRTMPVLQRNCVVCNSCNRCNKNIGFCRFHKICKHTRREYITTVTGRGAHTNTLRMKLCRRIKTD</sequence>
<evidence type="ECO:0000313" key="1">
    <source>
        <dbReference type="EMBL" id="ABO45342.1"/>
    </source>
</evidence>
<name>A4L1X2_9VIRU</name>
<dbReference type="GeneID" id="4960823"/>
<protein>
    <submittedName>
        <fullName evidence="1">Uncharacterized protein</fullName>
    </submittedName>
</protein>
<dbReference type="Proteomes" id="UP000203733">
    <property type="component" value="Segment"/>
</dbReference>
<dbReference type="KEGG" id="vg:4960823"/>
<proteinExistence type="predicted"/>
<organism evidence="1 2">
    <name type="scientific">Gryllus bimaculatus nudivirus</name>
    <dbReference type="NCBI Taxonomy" id="432587"/>
    <lineage>
        <taxon>Viruses</taxon>
        <taxon>Viruses incertae sedis</taxon>
        <taxon>Naldaviricetes</taxon>
        <taxon>Lefavirales</taxon>
        <taxon>Nudiviridae</taxon>
        <taxon>Alphanudivirus</taxon>
        <taxon>Alphanudivirus grybimaculati</taxon>
    </lineage>
</organism>
<dbReference type="EMBL" id="EF203088">
    <property type="protein sequence ID" value="ABO45342.1"/>
    <property type="molecule type" value="Genomic_DNA"/>
</dbReference>
<reference evidence="1 2" key="1">
    <citation type="journal article" date="2007" name="J. Virol.">
        <title>The genome of Gryllus bimaculatus nudivirus indicates an ancient diversification of baculovirus-related nonoccluded nudiviruses of insects.</title>
        <authorList>
            <person name="Wang Y."/>
            <person name="Kleespies R.G."/>
            <person name="Huger A.M."/>
            <person name="Jehle J.A."/>
        </authorList>
    </citation>
    <scope>NUCLEOTIDE SEQUENCE [LARGE SCALE GENOMIC DNA]</scope>
</reference>
<accession>A4L1X2</accession>
<keyword evidence="2" id="KW-1185">Reference proteome</keyword>
<dbReference type="RefSeq" id="YP_001111276.1">
    <property type="nucleotide sequence ID" value="NC_009240.1"/>
</dbReference>